<dbReference type="PANTHER" id="PTHR47221">
    <property type="entry name" value="FIBRINOGEN ALPHA CHAIN"/>
    <property type="match status" value="1"/>
</dbReference>
<keyword evidence="9" id="KW-1185">Reference proteome</keyword>
<organism evidence="8 9">
    <name type="scientific">Dreissena polymorpha</name>
    <name type="common">Zebra mussel</name>
    <name type="synonym">Mytilus polymorpha</name>
    <dbReference type="NCBI Taxonomy" id="45954"/>
    <lineage>
        <taxon>Eukaryota</taxon>
        <taxon>Metazoa</taxon>
        <taxon>Spiralia</taxon>
        <taxon>Lophotrochozoa</taxon>
        <taxon>Mollusca</taxon>
        <taxon>Bivalvia</taxon>
        <taxon>Autobranchia</taxon>
        <taxon>Heteroconchia</taxon>
        <taxon>Euheterodonta</taxon>
        <taxon>Imparidentia</taxon>
        <taxon>Neoheterodontei</taxon>
        <taxon>Myida</taxon>
        <taxon>Dreissenoidea</taxon>
        <taxon>Dreissenidae</taxon>
        <taxon>Dreissena</taxon>
    </lineage>
</organism>
<protein>
    <recommendedName>
        <fullName evidence="7">Fibrinogen C-terminal domain-containing protein</fullName>
    </recommendedName>
</protein>
<name>A0A9D4IKU2_DREPO</name>
<comment type="subcellular location">
    <subcellularLocation>
        <location evidence="1">Secreted</location>
    </subcellularLocation>
</comment>
<dbReference type="AlphaFoldDB" id="A0A9D4IKU2"/>
<dbReference type="SMART" id="SM00186">
    <property type="entry name" value="FBG"/>
    <property type="match status" value="1"/>
</dbReference>
<evidence type="ECO:0000313" key="8">
    <source>
        <dbReference type="EMBL" id="KAH3779361.1"/>
    </source>
</evidence>
<evidence type="ECO:0000256" key="2">
    <source>
        <dbReference type="ARBA" id="ARBA00022525"/>
    </source>
</evidence>
<dbReference type="Gene3D" id="3.90.215.10">
    <property type="entry name" value="Gamma Fibrinogen, chain A, domain 1"/>
    <property type="match status" value="1"/>
</dbReference>
<dbReference type="InterPro" id="IPR014716">
    <property type="entry name" value="Fibrinogen_a/b/g_C_1"/>
</dbReference>
<dbReference type="InterPro" id="IPR036056">
    <property type="entry name" value="Fibrinogen-like_C"/>
</dbReference>
<keyword evidence="4" id="KW-0175">Coiled coil</keyword>
<evidence type="ECO:0000256" key="1">
    <source>
        <dbReference type="ARBA" id="ARBA00004613"/>
    </source>
</evidence>
<evidence type="ECO:0000256" key="6">
    <source>
        <dbReference type="ARBA" id="ARBA00023180"/>
    </source>
</evidence>
<feature type="domain" description="Fibrinogen C-terminal" evidence="7">
    <location>
        <begin position="1"/>
        <end position="188"/>
    </location>
</feature>
<evidence type="ECO:0000256" key="3">
    <source>
        <dbReference type="ARBA" id="ARBA00022729"/>
    </source>
</evidence>
<gene>
    <name evidence="8" type="ORF">DPMN_157163</name>
</gene>
<dbReference type="Proteomes" id="UP000828390">
    <property type="component" value="Unassembled WGS sequence"/>
</dbReference>
<dbReference type="InterPro" id="IPR037579">
    <property type="entry name" value="FIB_ANG-like"/>
</dbReference>
<dbReference type="CDD" id="cd00087">
    <property type="entry name" value="FReD"/>
    <property type="match status" value="1"/>
</dbReference>
<dbReference type="SUPFAM" id="SSF56496">
    <property type="entry name" value="Fibrinogen C-terminal domain-like"/>
    <property type="match status" value="1"/>
</dbReference>
<keyword evidence="5" id="KW-1015">Disulfide bond</keyword>
<keyword evidence="6" id="KW-0325">Glycoprotein</keyword>
<dbReference type="PROSITE" id="PS51406">
    <property type="entry name" value="FIBRINOGEN_C_2"/>
    <property type="match status" value="1"/>
</dbReference>
<keyword evidence="2" id="KW-0964">Secreted</keyword>
<keyword evidence="3" id="KW-0732">Signal</keyword>
<evidence type="ECO:0000256" key="5">
    <source>
        <dbReference type="ARBA" id="ARBA00023157"/>
    </source>
</evidence>
<dbReference type="InterPro" id="IPR002181">
    <property type="entry name" value="Fibrinogen_a/b/g_C_dom"/>
</dbReference>
<sequence>MNGVRVYCYKESTNRGWIVIQRNAEGSVNFKRTWADYKADFGNLIGEFWLGNEHIYQLTKDEPRELRIDMETFDGEKRYALYSQFSISSESEKYKLHVAEYSGDAGEDLARYHNGQSFSTFDADNDAVVSSCCACTYGGGWWYLNCFSVNLNGKYFQRSDTVIWAQGIHWKSLTTFETSLKFVAMNIR</sequence>
<evidence type="ECO:0000259" key="7">
    <source>
        <dbReference type="PROSITE" id="PS51406"/>
    </source>
</evidence>
<comment type="caution">
    <text evidence="8">The sequence shown here is derived from an EMBL/GenBank/DDBJ whole genome shotgun (WGS) entry which is preliminary data.</text>
</comment>
<dbReference type="Pfam" id="PF00147">
    <property type="entry name" value="Fibrinogen_C"/>
    <property type="match status" value="1"/>
</dbReference>
<dbReference type="GO" id="GO:0005576">
    <property type="term" value="C:extracellular region"/>
    <property type="evidence" value="ECO:0007669"/>
    <property type="project" value="UniProtKB-SubCell"/>
</dbReference>
<accession>A0A9D4IKU2</accession>
<reference evidence="8" key="2">
    <citation type="submission" date="2020-11" db="EMBL/GenBank/DDBJ databases">
        <authorList>
            <person name="McCartney M.A."/>
            <person name="Auch B."/>
            <person name="Kono T."/>
            <person name="Mallez S."/>
            <person name="Becker A."/>
            <person name="Gohl D.M."/>
            <person name="Silverstein K.A.T."/>
            <person name="Koren S."/>
            <person name="Bechman K.B."/>
            <person name="Herman A."/>
            <person name="Abrahante J.E."/>
            <person name="Garbe J."/>
        </authorList>
    </citation>
    <scope>NUCLEOTIDE SEQUENCE</scope>
    <source>
        <strain evidence="8">Duluth1</strain>
        <tissue evidence="8">Whole animal</tissue>
    </source>
</reference>
<proteinExistence type="predicted"/>
<dbReference type="PANTHER" id="PTHR47221:SF6">
    <property type="entry name" value="FIBRINOGEN ALPHA CHAIN"/>
    <property type="match status" value="1"/>
</dbReference>
<evidence type="ECO:0000313" key="9">
    <source>
        <dbReference type="Proteomes" id="UP000828390"/>
    </source>
</evidence>
<evidence type="ECO:0000256" key="4">
    <source>
        <dbReference type="ARBA" id="ARBA00023054"/>
    </source>
</evidence>
<dbReference type="EMBL" id="JAIWYP010000008">
    <property type="protein sequence ID" value="KAH3779361.1"/>
    <property type="molecule type" value="Genomic_DNA"/>
</dbReference>
<reference evidence="8" key="1">
    <citation type="journal article" date="2019" name="bioRxiv">
        <title>The Genome of the Zebra Mussel, Dreissena polymorpha: A Resource for Invasive Species Research.</title>
        <authorList>
            <person name="McCartney M.A."/>
            <person name="Auch B."/>
            <person name="Kono T."/>
            <person name="Mallez S."/>
            <person name="Zhang Y."/>
            <person name="Obille A."/>
            <person name="Becker A."/>
            <person name="Abrahante J.E."/>
            <person name="Garbe J."/>
            <person name="Badalamenti J.P."/>
            <person name="Herman A."/>
            <person name="Mangelson H."/>
            <person name="Liachko I."/>
            <person name="Sullivan S."/>
            <person name="Sone E.D."/>
            <person name="Koren S."/>
            <person name="Silverstein K.A.T."/>
            <person name="Beckman K.B."/>
            <person name="Gohl D.M."/>
        </authorList>
    </citation>
    <scope>NUCLEOTIDE SEQUENCE</scope>
    <source>
        <strain evidence="8">Duluth1</strain>
        <tissue evidence="8">Whole animal</tissue>
    </source>
</reference>